<proteinExistence type="predicted"/>
<evidence type="ECO:0000313" key="5">
    <source>
        <dbReference type="EMBL" id="HIT77112.1"/>
    </source>
</evidence>
<dbReference type="InterPro" id="IPR029051">
    <property type="entry name" value="DUF4352"/>
</dbReference>
<evidence type="ECO:0000256" key="3">
    <source>
        <dbReference type="SAM" id="Phobius"/>
    </source>
</evidence>
<keyword evidence="3" id="KW-0812">Transmembrane</keyword>
<dbReference type="Pfam" id="PF11611">
    <property type="entry name" value="DUF4352"/>
    <property type="match status" value="1"/>
</dbReference>
<comment type="caution">
    <text evidence="5">The sequence shown here is derived from an EMBL/GenBank/DDBJ whole genome shotgun (WGS) entry which is preliminary data.</text>
</comment>
<reference evidence="5" key="1">
    <citation type="submission" date="2020-10" db="EMBL/GenBank/DDBJ databases">
        <authorList>
            <person name="Gilroy R."/>
        </authorList>
    </citation>
    <scope>NUCLEOTIDE SEQUENCE</scope>
    <source>
        <strain evidence="5">ChiGjej1B1-24693</strain>
    </source>
</reference>
<feature type="compositionally biased region" description="Low complexity" evidence="2">
    <location>
        <begin position="1"/>
        <end position="27"/>
    </location>
</feature>
<feature type="domain" description="DUF4352" evidence="4">
    <location>
        <begin position="89"/>
        <end position="196"/>
    </location>
</feature>
<dbReference type="AlphaFoldDB" id="A0A9D1H178"/>
<keyword evidence="3" id="KW-1133">Transmembrane helix</keyword>
<evidence type="ECO:0000256" key="1">
    <source>
        <dbReference type="ARBA" id="ARBA00022729"/>
    </source>
</evidence>
<gene>
    <name evidence="5" type="ORF">IAA98_16155</name>
</gene>
<evidence type="ECO:0000259" key="4">
    <source>
        <dbReference type="Pfam" id="PF11611"/>
    </source>
</evidence>
<feature type="compositionally biased region" description="Gly residues" evidence="2">
    <location>
        <begin position="61"/>
        <end position="71"/>
    </location>
</feature>
<dbReference type="EMBL" id="DVLP01000462">
    <property type="protein sequence ID" value="HIT77112.1"/>
    <property type="molecule type" value="Genomic_DNA"/>
</dbReference>
<evidence type="ECO:0000313" key="6">
    <source>
        <dbReference type="Proteomes" id="UP000886842"/>
    </source>
</evidence>
<organism evidence="5 6">
    <name type="scientific">Candidatus Avipropionibacterium avicola</name>
    <dbReference type="NCBI Taxonomy" id="2840701"/>
    <lineage>
        <taxon>Bacteria</taxon>
        <taxon>Bacillati</taxon>
        <taxon>Actinomycetota</taxon>
        <taxon>Actinomycetes</taxon>
        <taxon>Propionibacteriales</taxon>
        <taxon>Propionibacteriaceae</taxon>
        <taxon>Propionibacteriaceae incertae sedis</taxon>
        <taxon>Candidatus Avipropionibacterium</taxon>
    </lineage>
</organism>
<accession>A0A9D1H178</accession>
<feature type="non-terminal residue" evidence="5">
    <location>
        <position position="1"/>
    </location>
</feature>
<protein>
    <submittedName>
        <fullName evidence="5">DUF4352 domain-containing protein</fullName>
    </submittedName>
</protein>
<sequence>SPYGQQPQYGQQAAYGQHPGQPPYGAAPQPPKKKMGAGKVVMLVLVGLVVLIVGVSALSGGGDGDQAGGPGSNAAKGDTDPEAPALPALGDPVVVDDLEFTLTKFKCGVTVKDITDSKLKPQGQFCKVSVAVKNVGKSEEHLFDEAVKLLGDDENEFSPSSDTFFVKNALSWETINPGNTVKGVVYFDIPKDVEPKVAAVGGGLFSEPAEVALS</sequence>
<feature type="region of interest" description="Disordered" evidence="2">
    <location>
        <begin position="1"/>
        <end position="32"/>
    </location>
</feature>
<keyword evidence="1" id="KW-0732">Signal</keyword>
<dbReference type="Gene3D" id="2.60.40.1240">
    <property type="match status" value="1"/>
</dbReference>
<reference evidence="5" key="2">
    <citation type="journal article" date="2021" name="PeerJ">
        <title>Extensive microbial diversity within the chicken gut microbiome revealed by metagenomics and culture.</title>
        <authorList>
            <person name="Gilroy R."/>
            <person name="Ravi A."/>
            <person name="Getino M."/>
            <person name="Pursley I."/>
            <person name="Horton D.L."/>
            <person name="Alikhan N.F."/>
            <person name="Baker D."/>
            <person name="Gharbi K."/>
            <person name="Hall N."/>
            <person name="Watson M."/>
            <person name="Adriaenssens E.M."/>
            <person name="Foster-Nyarko E."/>
            <person name="Jarju S."/>
            <person name="Secka A."/>
            <person name="Antonio M."/>
            <person name="Oren A."/>
            <person name="Chaudhuri R.R."/>
            <person name="La Ragione R."/>
            <person name="Hildebrand F."/>
            <person name="Pallen M.J."/>
        </authorList>
    </citation>
    <scope>NUCLEOTIDE SEQUENCE</scope>
    <source>
        <strain evidence="5">ChiGjej1B1-24693</strain>
    </source>
</reference>
<keyword evidence="3" id="KW-0472">Membrane</keyword>
<feature type="region of interest" description="Disordered" evidence="2">
    <location>
        <begin position="61"/>
        <end position="88"/>
    </location>
</feature>
<dbReference type="Proteomes" id="UP000886842">
    <property type="component" value="Unassembled WGS sequence"/>
</dbReference>
<evidence type="ECO:0000256" key="2">
    <source>
        <dbReference type="SAM" id="MobiDB-lite"/>
    </source>
</evidence>
<dbReference type="InterPro" id="IPR029050">
    <property type="entry name" value="Immunoprotect_excell_Ig-like"/>
</dbReference>
<feature type="transmembrane region" description="Helical" evidence="3">
    <location>
        <begin position="40"/>
        <end position="58"/>
    </location>
</feature>
<name>A0A9D1H178_9ACTN</name>